<accession>L8IEN1</accession>
<evidence type="ECO:0000313" key="1">
    <source>
        <dbReference type="EMBL" id="ELR53994.1"/>
    </source>
</evidence>
<proteinExistence type="predicted"/>
<dbReference type="EMBL" id="JH881497">
    <property type="protein sequence ID" value="ELR53994.1"/>
    <property type="molecule type" value="Genomic_DNA"/>
</dbReference>
<name>L8IEN1_9CETA</name>
<dbReference type="Proteomes" id="UP000011080">
    <property type="component" value="Unassembled WGS sequence"/>
</dbReference>
<protein>
    <submittedName>
        <fullName evidence="1">Uncharacterized protein</fullName>
    </submittedName>
</protein>
<gene>
    <name evidence="1" type="ORF">M91_13812</name>
</gene>
<evidence type="ECO:0000313" key="2">
    <source>
        <dbReference type="Proteomes" id="UP000011080"/>
    </source>
</evidence>
<reference evidence="1 2" key="1">
    <citation type="journal article" date="2012" name="Nat. Genet.">
        <title>The yak genome and adaptation to life at high altitude.</title>
        <authorList>
            <person name="Qiu Q."/>
            <person name="Zhang G."/>
            <person name="Ma T."/>
            <person name="Qian W."/>
            <person name="Wang J."/>
            <person name="Ye Z."/>
            <person name="Cao C."/>
            <person name="Hu Q."/>
            <person name="Kim J."/>
            <person name="Larkin D.M."/>
            <person name="Auvil L."/>
            <person name="Capitanu B."/>
            <person name="Ma J."/>
            <person name="Lewin H.A."/>
            <person name="Qian X."/>
            <person name="Lang Y."/>
            <person name="Zhou R."/>
            <person name="Wang L."/>
            <person name="Wang K."/>
            <person name="Xia J."/>
            <person name="Liao S."/>
            <person name="Pan S."/>
            <person name="Lu X."/>
            <person name="Hou H."/>
            <person name="Wang Y."/>
            <person name="Zang X."/>
            <person name="Yin Y."/>
            <person name="Ma H."/>
            <person name="Zhang J."/>
            <person name="Wang Z."/>
            <person name="Zhang Y."/>
            <person name="Zhang D."/>
            <person name="Yonezawa T."/>
            <person name="Hasegawa M."/>
            <person name="Zhong Y."/>
            <person name="Liu W."/>
            <person name="Zhang Y."/>
            <person name="Huang Z."/>
            <person name="Zhang S."/>
            <person name="Long R."/>
            <person name="Yang H."/>
            <person name="Wang J."/>
            <person name="Lenstra J.A."/>
            <person name="Cooper D.N."/>
            <person name="Wu Y."/>
            <person name="Wang J."/>
            <person name="Shi P."/>
            <person name="Wang J."/>
            <person name="Liu J."/>
        </authorList>
    </citation>
    <scope>NUCLEOTIDE SEQUENCE [LARGE SCALE GENOMIC DNA]</scope>
    <source>
        <strain evidence="2">yakQH1</strain>
    </source>
</reference>
<dbReference type="AlphaFoldDB" id="L8IEN1"/>
<feature type="non-terminal residue" evidence="1">
    <location>
        <position position="1"/>
    </location>
</feature>
<sequence length="30" mass="3708">VNLKVKNLFDLLVSRVHFLWSHTIYFYNIK</sequence>
<organism evidence="1 2">
    <name type="scientific">Bos mutus</name>
    <name type="common">wild yak</name>
    <dbReference type="NCBI Taxonomy" id="72004"/>
    <lineage>
        <taxon>Eukaryota</taxon>
        <taxon>Metazoa</taxon>
        <taxon>Chordata</taxon>
        <taxon>Craniata</taxon>
        <taxon>Vertebrata</taxon>
        <taxon>Euteleostomi</taxon>
        <taxon>Mammalia</taxon>
        <taxon>Eutheria</taxon>
        <taxon>Laurasiatheria</taxon>
        <taxon>Artiodactyla</taxon>
        <taxon>Ruminantia</taxon>
        <taxon>Pecora</taxon>
        <taxon>Bovidae</taxon>
        <taxon>Bovinae</taxon>
        <taxon>Bos</taxon>
    </lineage>
</organism>